<dbReference type="OMA" id="NITIAHA"/>
<feature type="transmembrane region" description="Helical" evidence="3">
    <location>
        <begin position="166"/>
        <end position="183"/>
    </location>
</feature>
<dbReference type="InParanoid" id="A8NKE5"/>
<feature type="transmembrane region" description="Helical" evidence="3">
    <location>
        <begin position="253"/>
        <end position="270"/>
    </location>
</feature>
<proteinExistence type="predicted"/>
<dbReference type="PANTHER" id="PTHR42032:SF1">
    <property type="entry name" value="YALI0E30679P"/>
    <property type="match status" value="1"/>
</dbReference>
<feature type="compositionally biased region" description="Polar residues" evidence="2">
    <location>
        <begin position="111"/>
        <end position="127"/>
    </location>
</feature>
<comment type="caution">
    <text evidence="4">The sequence shown here is derived from an EMBL/GenBank/DDBJ whole genome shotgun (WGS) entry which is preliminary data.</text>
</comment>
<dbReference type="AlphaFoldDB" id="A8NKE5"/>
<dbReference type="OrthoDB" id="10263751at2759"/>
<evidence type="ECO:0000256" key="1">
    <source>
        <dbReference type="SAM" id="Coils"/>
    </source>
</evidence>
<dbReference type="STRING" id="240176.A8NKE5"/>
<organism evidence="4 5">
    <name type="scientific">Coprinopsis cinerea (strain Okayama-7 / 130 / ATCC MYA-4618 / FGSC 9003)</name>
    <name type="common">Inky cap fungus</name>
    <name type="synonym">Hormographiella aspergillata</name>
    <dbReference type="NCBI Taxonomy" id="240176"/>
    <lineage>
        <taxon>Eukaryota</taxon>
        <taxon>Fungi</taxon>
        <taxon>Dikarya</taxon>
        <taxon>Basidiomycota</taxon>
        <taxon>Agaricomycotina</taxon>
        <taxon>Agaricomycetes</taxon>
        <taxon>Agaricomycetidae</taxon>
        <taxon>Agaricales</taxon>
        <taxon>Agaricineae</taxon>
        <taxon>Psathyrellaceae</taxon>
        <taxon>Coprinopsis</taxon>
    </lineage>
</organism>
<dbReference type="HOGENOM" id="CLU_037537_0_0_1"/>
<evidence type="ECO:0000256" key="2">
    <source>
        <dbReference type="SAM" id="MobiDB-lite"/>
    </source>
</evidence>
<keyword evidence="1" id="KW-0175">Coiled coil</keyword>
<keyword evidence="3" id="KW-0812">Transmembrane</keyword>
<dbReference type="PANTHER" id="PTHR42032">
    <property type="entry name" value="YALI0E30679P"/>
    <property type="match status" value="1"/>
</dbReference>
<reference evidence="4 5" key="1">
    <citation type="journal article" date="2010" name="Proc. Natl. Acad. Sci. U.S.A.">
        <title>Insights into evolution of multicellular fungi from the assembled chromosomes of the mushroom Coprinopsis cinerea (Coprinus cinereus).</title>
        <authorList>
            <person name="Stajich J.E."/>
            <person name="Wilke S.K."/>
            <person name="Ahren D."/>
            <person name="Au C.H."/>
            <person name="Birren B.W."/>
            <person name="Borodovsky M."/>
            <person name="Burns C."/>
            <person name="Canback B."/>
            <person name="Casselton L.A."/>
            <person name="Cheng C.K."/>
            <person name="Deng J."/>
            <person name="Dietrich F.S."/>
            <person name="Fargo D.C."/>
            <person name="Farman M.L."/>
            <person name="Gathman A.C."/>
            <person name="Goldberg J."/>
            <person name="Guigo R."/>
            <person name="Hoegger P.J."/>
            <person name="Hooker J.B."/>
            <person name="Huggins A."/>
            <person name="James T.Y."/>
            <person name="Kamada T."/>
            <person name="Kilaru S."/>
            <person name="Kodira C."/>
            <person name="Kues U."/>
            <person name="Kupfer D."/>
            <person name="Kwan H.S."/>
            <person name="Lomsadze A."/>
            <person name="Li W."/>
            <person name="Lilly W.W."/>
            <person name="Ma L.J."/>
            <person name="Mackey A.J."/>
            <person name="Manning G."/>
            <person name="Martin F."/>
            <person name="Muraguchi H."/>
            <person name="Natvig D.O."/>
            <person name="Palmerini H."/>
            <person name="Ramesh M.A."/>
            <person name="Rehmeyer C.J."/>
            <person name="Roe B.A."/>
            <person name="Shenoy N."/>
            <person name="Stanke M."/>
            <person name="Ter-Hovhannisyan V."/>
            <person name="Tunlid A."/>
            <person name="Velagapudi R."/>
            <person name="Vision T.J."/>
            <person name="Zeng Q."/>
            <person name="Zolan M.E."/>
            <person name="Pukkila P.J."/>
        </authorList>
    </citation>
    <scope>NUCLEOTIDE SEQUENCE [LARGE SCALE GENOMIC DNA]</scope>
    <source>
        <strain evidence="5">Okayama-7 / 130 / ATCC MYA-4618 / FGSC 9003</strain>
    </source>
</reference>
<dbReference type="RefSeq" id="XP_001834426.2">
    <property type="nucleotide sequence ID" value="XM_001834374.2"/>
</dbReference>
<feature type="region of interest" description="Disordered" evidence="2">
    <location>
        <begin position="103"/>
        <end position="162"/>
    </location>
</feature>
<evidence type="ECO:0000313" key="4">
    <source>
        <dbReference type="EMBL" id="EAU87403.2"/>
    </source>
</evidence>
<sequence length="538" mass="60719">MSTKTTTASSDNRRSQSPPGLRRRMHILHRTSSLHGSGTRRKTPVHNSSSNIDYKEKGGENETSRPDDVEEPSPLEPKHRFDSSDDELDYVDQDTSYEAIQSLEKDRHVSVDNQPTGHPQEIYSNPTRGPPARPQLDTASLSVSPQASGTSGSRDSGPRSPASSKTWYEFDLAVVVALVSPIGNWLTGGDHIKNLLLVVLLIFYLHQIIEIPWTLYQKARPRRRGLPLPPASTDSPKTRYAHLAATELRRLELFFLFLTLVSPFLGALLLRYGTASVLGDAAVSWFSTGLFVLATGMRPWRHLVDRLQTRTAELHDFIHYPEMCFNSEDAKESEKRHRQERQQQIMQEEIAELRRKVEKLEKGVKKMRGEVVHCNEELAEYVESGMAAAIQKQELKWDKYEGRVKGLEHVVKDIQLRGIGARGGKDATRVLIQFKEAFLAALHWVVELGYTRKIPAGQKRRTSLSNQRRRASSTGSLTDTLETIVEEDDAKSRSVAEDIPSPERHSSRKHHRSSKSTYGILTLPLRAVVRMVVRSETS</sequence>
<name>A8NKE5_COPC7</name>
<feature type="transmembrane region" description="Helical" evidence="3">
    <location>
        <begin position="195"/>
        <end position="216"/>
    </location>
</feature>
<dbReference type="GeneID" id="6010941"/>
<feature type="compositionally biased region" description="Polar residues" evidence="2">
    <location>
        <begin position="1"/>
        <end position="18"/>
    </location>
</feature>
<dbReference type="EMBL" id="AACS02000010">
    <property type="protein sequence ID" value="EAU87403.2"/>
    <property type="molecule type" value="Genomic_DNA"/>
</dbReference>
<feature type="coiled-coil region" evidence="1">
    <location>
        <begin position="336"/>
        <end position="370"/>
    </location>
</feature>
<evidence type="ECO:0000256" key="3">
    <source>
        <dbReference type="SAM" id="Phobius"/>
    </source>
</evidence>
<keyword evidence="3" id="KW-0472">Membrane</keyword>
<accession>A8NKE5</accession>
<keyword evidence="5" id="KW-1185">Reference proteome</keyword>
<feature type="compositionally biased region" description="Basic and acidic residues" evidence="2">
    <location>
        <begin position="490"/>
        <end position="505"/>
    </location>
</feature>
<dbReference type="VEuPathDB" id="FungiDB:CC1G_02162"/>
<dbReference type="Proteomes" id="UP000001861">
    <property type="component" value="Unassembled WGS sequence"/>
</dbReference>
<feature type="compositionally biased region" description="Basic residues" evidence="2">
    <location>
        <begin position="458"/>
        <end position="471"/>
    </location>
</feature>
<gene>
    <name evidence="4" type="ORF">CC1G_02162</name>
</gene>
<evidence type="ECO:0000313" key="5">
    <source>
        <dbReference type="Proteomes" id="UP000001861"/>
    </source>
</evidence>
<feature type="compositionally biased region" description="Basic and acidic residues" evidence="2">
    <location>
        <begin position="53"/>
        <end position="67"/>
    </location>
</feature>
<dbReference type="KEGG" id="cci:CC1G_02162"/>
<feature type="compositionally biased region" description="Polar residues" evidence="2">
    <location>
        <begin position="137"/>
        <end position="154"/>
    </location>
</feature>
<feature type="compositionally biased region" description="Polar residues" evidence="2">
    <location>
        <begin position="472"/>
        <end position="481"/>
    </location>
</feature>
<feature type="region of interest" description="Disordered" evidence="2">
    <location>
        <begin position="1"/>
        <end position="87"/>
    </location>
</feature>
<feature type="region of interest" description="Disordered" evidence="2">
    <location>
        <begin position="458"/>
        <end position="515"/>
    </location>
</feature>
<dbReference type="eggNOG" id="ENOG502RXR7">
    <property type="taxonomic scope" value="Eukaryota"/>
</dbReference>
<keyword evidence="3" id="KW-1133">Transmembrane helix</keyword>
<protein>
    <submittedName>
        <fullName evidence="4">Uncharacterized protein</fullName>
    </submittedName>
</protein>